<keyword evidence="2" id="KW-0547">Nucleotide-binding</keyword>
<evidence type="ECO:0000256" key="1">
    <source>
        <dbReference type="ARBA" id="ARBA00022679"/>
    </source>
</evidence>
<keyword evidence="3 7" id="KW-0418">Kinase</keyword>
<dbReference type="Gene3D" id="3.40.50.10240">
    <property type="entry name" value="Thiamin pyrophosphokinase, catalytic domain"/>
    <property type="match status" value="1"/>
</dbReference>
<dbReference type="PANTHER" id="PTHR41299">
    <property type="entry name" value="THIAMINE PYROPHOSPHOKINASE"/>
    <property type="match status" value="1"/>
</dbReference>
<evidence type="ECO:0000256" key="5">
    <source>
        <dbReference type="NCBIfam" id="TIGR01378"/>
    </source>
</evidence>
<evidence type="ECO:0000313" key="7">
    <source>
        <dbReference type="EMBL" id="NMX02697.1"/>
    </source>
</evidence>
<accession>A0A7Y0YH71</accession>
<dbReference type="CDD" id="cd07995">
    <property type="entry name" value="TPK"/>
    <property type="match status" value="1"/>
</dbReference>
<name>A0A7Y0YH71_9ACTO</name>
<dbReference type="InterPro" id="IPR036371">
    <property type="entry name" value="TPK_B1-bd_sf"/>
</dbReference>
<dbReference type="InterPro" id="IPR006282">
    <property type="entry name" value="Thi_PPkinase"/>
</dbReference>
<keyword evidence="4" id="KW-0067">ATP-binding</keyword>
<dbReference type="Pfam" id="PF04263">
    <property type="entry name" value="TPK_catalytic"/>
    <property type="match status" value="1"/>
</dbReference>
<proteinExistence type="predicted"/>
<dbReference type="AlphaFoldDB" id="A0A7Y0YH71"/>
<dbReference type="GO" id="GO:0030975">
    <property type="term" value="F:thiamine binding"/>
    <property type="evidence" value="ECO:0007669"/>
    <property type="project" value="InterPro"/>
</dbReference>
<organism evidence="7 8">
    <name type="scientific">Mobiluncus mulieris</name>
    <dbReference type="NCBI Taxonomy" id="2052"/>
    <lineage>
        <taxon>Bacteria</taxon>
        <taxon>Bacillati</taxon>
        <taxon>Actinomycetota</taxon>
        <taxon>Actinomycetes</taxon>
        <taxon>Actinomycetales</taxon>
        <taxon>Actinomycetaceae</taxon>
        <taxon>Mobiluncus</taxon>
    </lineage>
</organism>
<sequence length="219" mass="23841">MSRCLVILSGEAGLERLVQNGCSSVEVWPDFSSYDFVIAADRGQIIARDLGIIPDVLVGDFDSSPRPDSTSAAEIVVFPREKAFTDSQAAIDLAFERGWREIDVLGGLSGRLDHTMGNLGILAKYSGRARIQFFDGLNIVTMLHPGSHLMNARGYRYLGLIAYGEAVRGLTLRGTLYEVTDFTLPPDTTRGVSNEITSDPASLSFREGRLLAINSRDPG</sequence>
<evidence type="ECO:0000256" key="4">
    <source>
        <dbReference type="ARBA" id="ARBA00022840"/>
    </source>
</evidence>
<dbReference type="InterPro" id="IPR036759">
    <property type="entry name" value="TPK_catalytic_sf"/>
</dbReference>
<dbReference type="GO" id="GO:0006772">
    <property type="term" value="P:thiamine metabolic process"/>
    <property type="evidence" value="ECO:0007669"/>
    <property type="project" value="UniProtKB-UniRule"/>
</dbReference>
<dbReference type="NCBIfam" id="TIGR01378">
    <property type="entry name" value="thi_PPkinase"/>
    <property type="match status" value="1"/>
</dbReference>
<dbReference type="Proteomes" id="UP000575397">
    <property type="component" value="Unassembled WGS sequence"/>
</dbReference>
<dbReference type="InterPro" id="IPR007371">
    <property type="entry name" value="TPK_catalytic"/>
</dbReference>
<keyword evidence="1 7" id="KW-0808">Transferase</keyword>
<dbReference type="GO" id="GO:0009229">
    <property type="term" value="P:thiamine diphosphate biosynthetic process"/>
    <property type="evidence" value="ECO:0007669"/>
    <property type="project" value="InterPro"/>
</dbReference>
<evidence type="ECO:0000256" key="3">
    <source>
        <dbReference type="ARBA" id="ARBA00022777"/>
    </source>
</evidence>
<evidence type="ECO:0000313" key="8">
    <source>
        <dbReference type="Proteomes" id="UP000575397"/>
    </source>
</evidence>
<dbReference type="GO" id="GO:0004788">
    <property type="term" value="F:thiamine diphosphokinase activity"/>
    <property type="evidence" value="ECO:0007669"/>
    <property type="project" value="UniProtKB-UniRule"/>
</dbReference>
<dbReference type="GO" id="GO:0005524">
    <property type="term" value="F:ATP binding"/>
    <property type="evidence" value="ECO:0007669"/>
    <property type="project" value="UniProtKB-KW"/>
</dbReference>
<evidence type="ECO:0000259" key="6">
    <source>
        <dbReference type="SMART" id="SM00983"/>
    </source>
</evidence>
<dbReference type="PANTHER" id="PTHR41299:SF1">
    <property type="entry name" value="THIAMINE PYROPHOSPHOKINASE"/>
    <property type="match status" value="1"/>
</dbReference>
<dbReference type="SUPFAM" id="SSF63999">
    <property type="entry name" value="Thiamin pyrophosphokinase, catalytic domain"/>
    <property type="match status" value="1"/>
</dbReference>
<dbReference type="Pfam" id="PF04265">
    <property type="entry name" value="TPK_B1_binding"/>
    <property type="match status" value="1"/>
</dbReference>
<dbReference type="EMBL" id="JABCUS010000003">
    <property type="protein sequence ID" value="NMX02697.1"/>
    <property type="molecule type" value="Genomic_DNA"/>
</dbReference>
<dbReference type="InterPro" id="IPR053149">
    <property type="entry name" value="TPK"/>
</dbReference>
<dbReference type="InterPro" id="IPR007373">
    <property type="entry name" value="Thiamin_PyroPKinase_B1-bd"/>
</dbReference>
<dbReference type="GO" id="GO:0016301">
    <property type="term" value="F:kinase activity"/>
    <property type="evidence" value="ECO:0007669"/>
    <property type="project" value="UniProtKB-KW"/>
</dbReference>
<protein>
    <recommendedName>
        <fullName evidence="5">Thiamine diphosphokinase</fullName>
        <ecNumber evidence="5">2.7.6.2</ecNumber>
    </recommendedName>
</protein>
<reference evidence="7 8" key="1">
    <citation type="submission" date="2020-04" db="EMBL/GenBank/DDBJ databases">
        <title>Antimicrobial susceptibility and clonality of vaginal-derived multi-drug resistant Mobiluncus isolates in China.</title>
        <authorList>
            <person name="Zhang X."/>
        </authorList>
    </citation>
    <scope>NUCLEOTIDE SEQUENCE [LARGE SCALE GENOMIC DNA]</scope>
    <source>
        <strain evidence="7 8">12</strain>
    </source>
</reference>
<dbReference type="SUPFAM" id="SSF63862">
    <property type="entry name" value="Thiamin pyrophosphokinase, substrate-binding domain"/>
    <property type="match status" value="1"/>
</dbReference>
<dbReference type="EC" id="2.7.6.2" evidence="5"/>
<gene>
    <name evidence="7" type="ORF">HHJ77_01795</name>
</gene>
<evidence type="ECO:0000256" key="2">
    <source>
        <dbReference type="ARBA" id="ARBA00022741"/>
    </source>
</evidence>
<dbReference type="SMART" id="SM00983">
    <property type="entry name" value="TPK_B1_binding"/>
    <property type="match status" value="1"/>
</dbReference>
<comment type="caution">
    <text evidence="7">The sequence shown here is derived from an EMBL/GenBank/DDBJ whole genome shotgun (WGS) entry which is preliminary data.</text>
</comment>
<feature type="domain" description="Thiamin pyrophosphokinase thiamin-binding" evidence="6">
    <location>
        <begin position="146"/>
        <end position="211"/>
    </location>
</feature>